<proteinExistence type="predicted"/>
<evidence type="ECO:0000313" key="2">
    <source>
        <dbReference type="Proteomes" id="UP001057402"/>
    </source>
</evidence>
<organism evidence="1 2">
    <name type="scientific">Melastoma candidum</name>
    <dbReference type="NCBI Taxonomy" id="119954"/>
    <lineage>
        <taxon>Eukaryota</taxon>
        <taxon>Viridiplantae</taxon>
        <taxon>Streptophyta</taxon>
        <taxon>Embryophyta</taxon>
        <taxon>Tracheophyta</taxon>
        <taxon>Spermatophyta</taxon>
        <taxon>Magnoliopsida</taxon>
        <taxon>eudicotyledons</taxon>
        <taxon>Gunneridae</taxon>
        <taxon>Pentapetalae</taxon>
        <taxon>rosids</taxon>
        <taxon>malvids</taxon>
        <taxon>Myrtales</taxon>
        <taxon>Melastomataceae</taxon>
        <taxon>Melastomatoideae</taxon>
        <taxon>Melastomateae</taxon>
        <taxon>Melastoma</taxon>
    </lineage>
</organism>
<evidence type="ECO:0000313" key="1">
    <source>
        <dbReference type="EMBL" id="KAI4379884.1"/>
    </source>
</evidence>
<name>A0ACB9RLZ6_9MYRT</name>
<gene>
    <name evidence="1" type="ORF">MLD38_006125</name>
</gene>
<sequence>MQQAMWGEHADSDLKGGLSAVLEAFVAEASVLAVKTLACSLLLVASSTWAINILVKDMEISQRFPLDELHAVKKPGPENVDGSETEDDEDEDDNDEEDQEDDEDEEDDGGEANGDDEGDPEDKPEANADGNEDDDEDDDEDEDEDDDDEDEEEDEEEEEDEDELPQPPTKKRK</sequence>
<protein>
    <submittedName>
        <fullName evidence="1">Uncharacterized protein</fullName>
    </submittedName>
</protein>
<dbReference type="EMBL" id="CM042882">
    <property type="protein sequence ID" value="KAI4379884.1"/>
    <property type="molecule type" value="Genomic_DNA"/>
</dbReference>
<reference evidence="2" key="1">
    <citation type="journal article" date="2023" name="Front. Plant Sci.">
        <title>Chromosomal-level genome assembly of Melastoma candidum provides insights into trichome evolution.</title>
        <authorList>
            <person name="Zhong Y."/>
            <person name="Wu W."/>
            <person name="Sun C."/>
            <person name="Zou P."/>
            <person name="Liu Y."/>
            <person name="Dai S."/>
            <person name="Zhou R."/>
        </authorList>
    </citation>
    <scope>NUCLEOTIDE SEQUENCE [LARGE SCALE GENOMIC DNA]</scope>
</reference>
<dbReference type="Proteomes" id="UP001057402">
    <property type="component" value="Chromosome 3"/>
</dbReference>
<accession>A0ACB9RLZ6</accession>
<comment type="caution">
    <text evidence="1">The sequence shown here is derived from an EMBL/GenBank/DDBJ whole genome shotgun (WGS) entry which is preliminary data.</text>
</comment>
<keyword evidence="2" id="KW-1185">Reference proteome</keyword>